<dbReference type="InterPro" id="IPR001763">
    <property type="entry name" value="Rhodanese-like_dom"/>
</dbReference>
<dbReference type="PANTHER" id="PTHR44086">
    <property type="entry name" value="THIOSULFATE SULFURTRANSFERASE RDL2, MITOCHONDRIAL-RELATED"/>
    <property type="match status" value="1"/>
</dbReference>
<dbReference type="Proteomes" id="UP000199759">
    <property type="component" value="Unassembled WGS sequence"/>
</dbReference>
<name>A0A1G9LP96_9PROT</name>
<keyword evidence="3" id="KW-1185">Reference proteome</keyword>
<dbReference type="PANTHER" id="PTHR44086:SF10">
    <property type="entry name" value="THIOSULFATE SULFURTRANSFERASE_RHODANESE-LIKE DOMAIN-CONTAINING PROTEIN 3"/>
    <property type="match status" value="1"/>
</dbReference>
<dbReference type="SUPFAM" id="SSF52821">
    <property type="entry name" value="Rhodanese/Cell cycle control phosphatase"/>
    <property type="match status" value="1"/>
</dbReference>
<dbReference type="STRING" id="144026.SAMN04488568_101139"/>
<dbReference type="Gene3D" id="3.40.250.10">
    <property type="entry name" value="Rhodanese-like domain"/>
    <property type="match status" value="1"/>
</dbReference>
<accession>A0A1G9LP96</accession>
<gene>
    <name evidence="2" type="ORF">SAMN04488568_101139</name>
</gene>
<dbReference type="EMBL" id="FNHG01000001">
    <property type="protein sequence ID" value="SDL63617.1"/>
    <property type="molecule type" value="Genomic_DNA"/>
</dbReference>
<dbReference type="AlphaFoldDB" id="A0A1G9LP96"/>
<dbReference type="SMART" id="SM00450">
    <property type="entry name" value="RHOD"/>
    <property type="match status" value="1"/>
</dbReference>
<evidence type="ECO:0000313" key="3">
    <source>
        <dbReference type="Proteomes" id="UP000199759"/>
    </source>
</evidence>
<dbReference type="RefSeq" id="WP_091765204.1">
    <property type="nucleotide sequence ID" value="NZ_FNHG01000001.1"/>
</dbReference>
<protein>
    <submittedName>
        <fullName evidence="2">Rhodanese-related sulfurtransferase</fullName>
    </submittedName>
</protein>
<proteinExistence type="predicted"/>
<dbReference type="OrthoDB" id="9807812at2"/>
<dbReference type="CDD" id="cd00158">
    <property type="entry name" value="RHOD"/>
    <property type="match status" value="1"/>
</dbReference>
<evidence type="ECO:0000313" key="2">
    <source>
        <dbReference type="EMBL" id="SDL63617.1"/>
    </source>
</evidence>
<dbReference type="GO" id="GO:0004792">
    <property type="term" value="F:thiosulfate-cyanide sulfurtransferase activity"/>
    <property type="evidence" value="ECO:0007669"/>
    <property type="project" value="TreeGrafter"/>
</dbReference>
<dbReference type="Pfam" id="PF00581">
    <property type="entry name" value="Rhodanese"/>
    <property type="match status" value="1"/>
</dbReference>
<keyword evidence="2" id="KW-0808">Transferase</keyword>
<evidence type="ECO:0000259" key="1">
    <source>
        <dbReference type="PROSITE" id="PS50206"/>
    </source>
</evidence>
<reference evidence="2 3" key="1">
    <citation type="submission" date="2016-10" db="EMBL/GenBank/DDBJ databases">
        <authorList>
            <person name="de Groot N.N."/>
        </authorList>
    </citation>
    <scope>NUCLEOTIDE SEQUENCE [LARGE SCALE GENOMIC DNA]</scope>
    <source>
        <strain evidence="2 3">DSM 16077</strain>
    </source>
</reference>
<sequence>MSLRELDPKTALEAVQSKQAILIDVREPREYASERIHGALLFPLSTFDPAALPVDKTREVIFHCGSGKRSADAVARCEAAGIPITTHVRGGLMSWKQAGLATIAIDPATGAIFDPQAV</sequence>
<dbReference type="PROSITE" id="PS50206">
    <property type="entry name" value="RHODANESE_3"/>
    <property type="match status" value="1"/>
</dbReference>
<feature type="domain" description="Rhodanese" evidence="1">
    <location>
        <begin position="16"/>
        <end position="104"/>
    </location>
</feature>
<dbReference type="InterPro" id="IPR036873">
    <property type="entry name" value="Rhodanese-like_dom_sf"/>
</dbReference>
<organism evidence="2 3">
    <name type="scientific">Maricaulis salignorans</name>
    <dbReference type="NCBI Taxonomy" id="144026"/>
    <lineage>
        <taxon>Bacteria</taxon>
        <taxon>Pseudomonadati</taxon>
        <taxon>Pseudomonadota</taxon>
        <taxon>Alphaproteobacteria</taxon>
        <taxon>Maricaulales</taxon>
        <taxon>Maricaulaceae</taxon>
        <taxon>Maricaulis</taxon>
    </lineage>
</organism>